<dbReference type="InterPro" id="IPR036389">
    <property type="entry name" value="RNase_III_sf"/>
</dbReference>
<dbReference type="STRING" id="1382798.PK35_04290"/>
<organism evidence="11 12">
    <name type="scientific">Neotamlana nanhaiensis</name>
    <dbReference type="NCBI Taxonomy" id="1382798"/>
    <lineage>
        <taxon>Bacteria</taxon>
        <taxon>Pseudomonadati</taxon>
        <taxon>Bacteroidota</taxon>
        <taxon>Flavobacteriia</taxon>
        <taxon>Flavobacteriales</taxon>
        <taxon>Flavobacteriaceae</taxon>
        <taxon>Neotamlana</taxon>
    </lineage>
</organism>
<reference evidence="11 12" key="1">
    <citation type="journal article" date="2015" name="Antonie Van Leeuwenhoek">
        <title>Tamlana nanhaiensis sp. nov., isolated from surface seawater collected from the South China Sea.</title>
        <authorList>
            <person name="Liu X."/>
            <person name="Lai Q."/>
            <person name="Du Y."/>
            <person name="Li G."/>
            <person name="Sun F."/>
            <person name="Shao Z."/>
        </authorList>
    </citation>
    <scope>NUCLEOTIDE SEQUENCE [LARGE SCALE GENOMIC DNA]</scope>
    <source>
        <strain evidence="11 12">FHC16</strain>
    </source>
</reference>
<evidence type="ECO:0000256" key="7">
    <source>
        <dbReference type="ARBA" id="ARBA00022884"/>
    </source>
</evidence>
<comment type="cofactor">
    <cofactor evidence="8">
        <name>Mg(2+)</name>
        <dbReference type="ChEBI" id="CHEBI:18420"/>
    </cofactor>
</comment>
<keyword evidence="8" id="KW-0479">Metal-binding</keyword>
<feature type="active site" evidence="8">
    <location>
        <position position="133"/>
    </location>
</feature>
<dbReference type="GO" id="GO:0006364">
    <property type="term" value="P:rRNA processing"/>
    <property type="evidence" value="ECO:0007669"/>
    <property type="project" value="UniProtKB-UniRule"/>
</dbReference>
<evidence type="ECO:0000259" key="9">
    <source>
        <dbReference type="PROSITE" id="PS50137"/>
    </source>
</evidence>
<keyword evidence="8" id="KW-0460">Magnesium</keyword>
<feature type="binding site" evidence="8">
    <location>
        <position position="61"/>
    </location>
    <ligand>
        <name>Mg(2+)</name>
        <dbReference type="ChEBI" id="CHEBI:18420"/>
    </ligand>
</feature>
<dbReference type="PROSITE" id="PS50137">
    <property type="entry name" value="DS_RBD"/>
    <property type="match status" value="1"/>
</dbReference>
<dbReference type="CDD" id="cd19875">
    <property type="entry name" value="DSRM_EIF2AK2-like"/>
    <property type="match status" value="1"/>
</dbReference>
<dbReference type="PANTHER" id="PTHR11207:SF0">
    <property type="entry name" value="RIBONUCLEASE 3"/>
    <property type="match status" value="1"/>
</dbReference>
<dbReference type="SUPFAM" id="SSF69065">
    <property type="entry name" value="RNase III domain-like"/>
    <property type="match status" value="1"/>
</dbReference>
<protein>
    <recommendedName>
        <fullName evidence="8">Ribonuclease 3</fullName>
        <ecNumber evidence="8">3.1.26.3</ecNumber>
    </recommendedName>
    <alternativeName>
        <fullName evidence="8">Ribonuclease III</fullName>
        <shortName evidence="8">RNase III</shortName>
    </alternativeName>
</protein>
<dbReference type="Gene3D" id="1.10.1520.10">
    <property type="entry name" value="Ribonuclease III domain"/>
    <property type="match status" value="1"/>
</dbReference>
<dbReference type="CDD" id="cd00593">
    <property type="entry name" value="RIBOc"/>
    <property type="match status" value="1"/>
</dbReference>
<keyword evidence="6 8" id="KW-0378">Hydrolase</keyword>
<dbReference type="PANTHER" id="PTHR11207">
    <property type="entry name" value="RIBONUCLEASE III"/>
    <property type="match status" value="1"/>
</dbReference>
<dbReference type="OrthoDB" id="9805026at2"/>
<evidence type="ECO:0000256" key="8">
    <source>
        <dbReference type="HAMAP-Rule" id="MF_00104"/>
    </source>
</evidence>
<accession>A0A0D7W829</accession>
<dbReference type="InterPro" id="IPR011907">
    <property type="entry name" value="RNase_III"/>
</dbReference>
<dbReference type="GO" id="GO:0046872">
    <property type="term" value="F:metal ion binding"/>
    <property type="evidence" value="ECO:0007669"/>
    <property type="project" value="UniProtKB-KW"/>
</dbReference>
<dbReference type="AlphaFoldDB" id="A0A0D7W829"/>
<evidence type="ECO:0000259" key="10">
    <source>
        <dbReference type="PROSITE" id="PS50142"/>
    </source>
</evidence>
<dbReference type="GO" id="GO:0003725">
    <property type="term" value="F:double-stranded RNA binding"/>
    <property type="evidence" value="ECO:0007669"/>
    <property type="project" value="TreeGrafter"/>
</dbReference>
<keyword evidence="8" id="KW-0963">Cytoplasm</keyword>
<evidence type="ECO:0000256" key="1">
    <source>
        <dbReference type="ARBA" id="ARBA00000109"/>
    </source>
</evidence>
<dbReference type="InterPro" id="IPR014720">
    <property type="entry name" value="dsRBD_dom"/>
</dbReference>
<keyword evidence="12" id="KW-1185">Reference proteome</keyword>
<keyword evidence="7 8" id="KW-0694">RNA-binding</keyword>
<dbReference type="PATRIC" id="fig|1382798.3.peg.2033"/>
<feature type="binding site" evidence="8">
    <location>
        <position position="130"/>
    </location>
    <ligand>
        <name>Mg(2+)</name>
        <dbReference type="ChEBI" id="CHEBI:18420"/>
    </ligand>
</feature>
<dbReference type="SMART" id="SM00358">
    <property type="entry name" value="DSRM"/>
    <property type="match status" value="1"/>
</dbReference>
<dbReference type="GO" id="GO:0004525">
    <property type="term" value="F:ribonuclease III activity"/>
    <property type="evidence" value="ECO:0007669"/>
    <property type="project" value="UniProtKB-UniRule"/>
</dbReference>
<dbReference type="PROSITE" id="PS00517">
    <property type="entry name" value="RNASE_3_1"/>
    <property type="match status" value="1"/>
</dbReference>
<keyword evidence="4 8" id="KW-0540">Nuclease</keyword>
<dbReference type="GO" id="GO:0008033">
    <property type="term" value="P:tRNA processing"/>
    <property type="evidence" value="ECO:0007669"/>
    <property type="project" value="UniProtKB-KW"/>
</dbReference>
<gene>
    <name evidence="8" type="primary">rnc</name>
    <name evidence="11" type="ORF">PK35_04290</name>
</gene>
<comment type="caution">
    <text evidence="11">The sequence shown here is derived from an EMBL/GenBank/DDBJ whole genome shotgun (WGS) entry which is preliminary data.</text>
</comment>
<keyword evidence="3 8" id="KW-0507">mRNA processing</keyword>
<dbReference type="GO" id="GO:0019843">
    <property type="term" value="F:rRNA binding"/>
    <property type="evidence" value="ECO:0007669"/>
    <property type="project" value="UniProtKB-KW"/>
</dbReference>
<comment type="function">
    <text evidence="8">Digests double-stranded RNA. Involved in the processing of primary rRNA transcript to yield the immediate precursors to the large and small rRNAs (23S and 16S). Processes some mRNAs, and tRNAs when they are encoded in the rRNA operon. Processes pre-crRNA and tracrRNA of type II CRISPR loci if present in the organism.</text>
</comment>
<evidence type="ECO:0000256" key="2">
    <source>
        <dbReference type="ARBA" id="ARBA00010183"/>
    </source>
</evidence>
<dbReference type="RefSeq" id="WP_044625454.1">
    <property type="nucleotide sequence ID" value="NZ_JTDV01000002.1"/>
</dbReference>
<dbReference type="GO" id="GO:0010468">
    <property type="term" value="P:regulation of gene expression"/>
    <property type="evidence" value="ECO:0007669"/>
    <property type="project" value="TreeGrafter"/>
</dbReference>
<dbReference type="GO" id="GO:0006397">
    <property type="term" value="P:mRNA processing"/>
    <property type="evidence" value="ECO:0007669"/>
    <property type="project" value="UniProtKB-UniRule"/>
</dbReference>
<comment type="subcellular location">
    <subcellularLocation>
        <location evidence="8">Cytoplasm</location>
    </subcellularLocation>
</comment>
<evidence type="ECO:0000256" key="6">
    <source>
        <dbReference type="ARBA" id="ARBA00022801"/>
    </source>
</evidence>
<feature type="domain" description="RNase III" evidence="10">
    <location>
        <begin position="19"/>
        <end position="144"/>
    </location>
</feature>
<evidence type="ECO:0000313" key="12">
    <source>
        <dbReference type="Proteomes" id="UP000032361"/>
    </source>
</evidence>
<dbReference type="Gene3D" id="3.30.160.20">
    <property type="match status" value="1"/>
</dbReference>
<keyword evidence="8" id="KW-0699">rRNA-binding</keyword>
<dbReference type="PROSITE" id="PS50142">
    <property type="entry name" value="RNASE_3_2"/>
    <property type="match status" value="1"/>
</dbReference>
<name>A0A0D7W829_9FLAO</name>
<dbReference type="HAMAP" id="MF_00104">
    <property type="entry name" value="RNase_III"/>
    <property type="match status" value="1"/>
</dbReference>
<feature type="binding site" evidence="8">
    <location>
        <position position="133"/>
    </location>
    <ligand>
        <name>Mg(2+)</name>
        <dbReference type="ChEBI" id="CHEBI:18420"/>
    </ligand>
</feature>
<dbReference type="EMBL" id="JTDV01000002">
    <property type="protein sequence ID" value="KJD33962.1"/>
    <property type="molecule type" value="Genomic_DNA"/>
</dbReference>
<dbReference type="SUPFAM" id="SSF54768">
    <property type="entry name" value="dsRNA-binding domain-like"/>
    <property type="match status" value="1"/>
</dbReference>
<dbReference type="EC" id="3.1.26.3" evidence="8"/>
<dbReference type="Proteomes" id="UP000032361">
    <property type="component" value="Unassembled WGS sequence"/>
</dbReference>
<evidence type="ECO:0000256" key="3">
    <source>
        <dbReference type="ARBA" id="ARBA00022664"/>
    </source>
</evidence>
<comment type="similarity">
    <text evidence="2">Belongs to the ribonuclease III family.</text>
</comment>
<proteinExistence type="inferred from homology"/>
<comment type="catalytic activity">
    <reaction evidence="1 8">
        <text>Endonucleolytic cleavage to 5'-phosphomonoester.</text>
        <dbReference type="EC" id="3.1.26.3"/>
    </reaction>
</comment>
<sequence>MKNIRNILNSRFKRNGNFFIEIHKILGFKPKELKFYRKAFTHRSMNLKDSKGNAINYERLEFLGDAMLSSVIASHLYLEVPSGDEGYLTKMRSKVVSREHLNELGKELKLINLVESKIPAGQFGDNIHGNLFEALIGAIFLDRGYKYCEKFIYKRVINPYVDIETLEGKVISYKSLLIEWCQKEKKTFNYNVYDDTGNDELRHFSVKLSINDKVIAKARATSKKKAEEKASRRAFFALQNQISKSSSV</sequence>
<evidence type="ECO:0000256" key="4">
    <source>
        <dbReference type="ARBA" id="ARBA00022722"/>
    </source>
</evidence>
<dbReference type="SMART" id="SM00535">
    <property type="entry name" value="RIBOc"/>
    <property type="match status" value="1"/>
</dbReference>
<dbReference type="GO" id="GO:0005737">
    <property type="term" value="C:cytoplasm"/>
    <property type="evidence" value="ECO:0007669"/>
    <property type="project" value="UniProtKB-SubCell"/>
</dbReference>
<dbReference type="Pfam" id="PF00035">
    <property type="entry name" value="dsrm"/>
    <property type="match status" value="1"/>
</dbReference>
<evidence type="ECO:0000256" key="5">
    <source>
        <dbReference type="ARBA" id="ARBA00022759"/>
    </source>
</evidence>
<dbReference type="InterPro" id="IPR000999">
    <property type="entry name" value="RNase_III_dom"/>
</dbReference>
<evidence type="ECO:0000313" key="11">
    <source>
        <dbReference type="EMBL" id="KJD33962.1"/>
    </source>
</evidence>
<keyword evidence="8" id="KW-0819">tRNA processing</keyword>
<dbReference type="Pfam" id="PF14622">
    <property type="entry name" value="Ribonucleas_3_3"/>
    <property type="match status" value="1"/>
</dbReference>
<feature type="active site" evidence="8">
    <location>
        <position position="65"/>
    </location>
</feature>
<comment type="subunit">
    <text evidence="8">Homodimer.</text>
</comment>
<dbReference type="NCBIfam" id="TIGR02191">
    <property type="entry name" value="RNaseIII"/>
    <property type="match status" value="1"/>
</dbReference>
<keyword evidence="8" id="KW-0698">rRNA processing</keyword>
<feature type="domain" description="DRBM" evidence="9">
    <location>
        <begin position="172"/>
        <end position="240"/>
    </location>
</feature>
<keyword evidence="5 8" id="KW-0255">Endonuclease</keyword>